<dbReference type="InterPro" id="IPR004202">
    <property type="entry name" value="COX7C/Cox8"/>
</dbReference>
<dbReference type="SUPFAM" id="SSF81427">
    <property type="entry name" value="Mitochondrial cytochrome c oxidase subunit VIIc (aka VIIIa)"/>
    <property type="match status" value="1"/>
</dbReference>
<dbReference type="EMBL" id="JAODAN010000003">
    <property type="protein sequence ID" value="KAK1925873.1"/>
    <property type="molecule type" value="Genomic_DNA"/>
</dbReference>
<dbReference type="GO" id="GO:0045277">
    <property type="term" value="C:respiratory chain complex IV"/>
    <property type="evidence" value="ECO:0007669"/>
    <property type="project" value="UniProtKB-UniRule"/>
</dbReference>
<comment type="subcellular location">
    <subcellularLocation>
        <location evidence="1 7">Mitochondrion inner membrane</location>
        <topology evidence="1 7">Single-pass membrane protein</topology>
    </subcellularLocation>
</comment>
<dbReference type="InterPro" id="IPR036636">
    <property type="entry name" value="COX7C/Cox8_sf"/>
</dbReference>
<organism evidence="8 9">
    <name type="scientific">Papiliotrema laurentii</name>
    <name type="common">Cryptococcus laurentii</name>
    <dbReference type="NCBI Taxonomy" id="5418"/>
    <lineage>
        <taxon>Eukaryota</taxon>
        <taxon>Fungi</taxon>
        <taxon>Dikarya</taxon>
        <taxon>Basidiomycota</taxon>
        <taxon>Agaricomycotina</taxon>
        <taxon>Tremellomycetes</taxon>
        <taxon>Tremellales</taxon>
        <taxon>Rhynchogastremaceae</taxon>
        <taxon>Papiliotrema</taxon>
    </lineage>
</organism>
<evidence type="ECO:0000256" key="6">
    <source>
        <dbReference type="ARBA" id="ARBA00023136"/>
    </source>
</evidence>
<gene>
    <name evidence="8" type="ORF">DB88DRAFT_509522</name>
</gene>
<feature type="transmembrane region" description="Helical" evidence="7">
    <location>
        <begin position="45"/>
        <end position="65"/>
    </location>
</feature>
<evidence type="ECO:0000256" key="5">
    <source>
        <dbReference type="ARBA" id="ARBA00023128"/>
    </source>
</evidence>
<dbReference type="AlphaFoldDB" id="A0AAD9FTK2"/>
<keyword evidence="7" id="KW-0809">Transit peptide</keyword>
<evidence type="ECO:0000256" key="1">
    <source>
        <dbReference type="ARBA" id="ARBA00004434"/>
    </source>
</evidence>
<evidence type="ECO:0000313" key="9">
    <source>
        <dbReference type="Proteomes" id="UP001182556"/>
    </source>
</evidence>
<evidence type="ECO:0000313" key="8">
    <source>
        <dbReference type="EMBL" id="KAK1925873.1"/>
    </source>
</evidence>
<comment type="caution">
    <text evidence="8">The sequence shown here is derived from an EMBL/GenBank/DDBJ whole genome shotgun (WGS) entry which is preliminary data.</text>
</comment>
<comment type="function">
    <text evidence="7">Component of the cytochrome c oxidase, the last enzyme in the mitochondrial electron transport chain which drives oxidative phosphorylation. The respiratory chain contains 3 multisubunit complexes succinate dehydrogenase (complex II, CII), ubiquinol-cytochrome c oxidoreductase (cytochrome b-c1 complex, complex III, CIII) and cytochrome c oxidase (complex IV, CIV), that cooperate to transfer electrons derived from NADH and succinate to molecular oxygen, creating an electrochemical gradient over the inner membrane that drives transmembrane transport and the ATP synthase. Cytochrome c oxidase is the component of the respiratory chain that catalyzes the reduction of oxygen to water. Electrons originating from reduced cytochrome c in the intermembrane space (IMS) are transferred via the dinuclear copper A center (CU(A)) of subunit 2 and heme A of subunit 1 to the active site in subunit 1, a binuclear center (BNC) formed by heme A3 and copper B (CU(B)). The BNC reduces molecular oxygen to 2 water molecules using 4 electrons from cytochrome c in the IMS and 4 protons from the mitochondrial matrix.</text>
</comment>
<keyword evidence="4 7" id="KW-0999">Mitochondrion inner membrane</keyword>
<keyword evidence="7" id="KW-0812">Transmembrane</keyword>
<keyword evidence="7" id="KW-1133">Transmembrane helix</keyword>
<keyword evidence="6 7" id="KW-0472">Membrane</keyword>
<comment type="similarity">
    <text evidence="3 7">Belongs to the cytochrome c oxidase VIIc family.</text>
</comment>
<evidence type="ECO:0000256" key="2">
    <source>
        <dbReference type="ARBA" id="ARBA00004673"/>
    </source>
</evidence>
<evidence type="ECO:0000256" key="7">
    <source>
        <dbReference type="RuleBase" id="RU368123"/>
    </source>
</evidence>
<evidence type="ECO:0000256" key="3">
    <source>
        <dbReference type="ARBA" id="ARBA00010514"/>
    </source>
</evidence>
<protein>
    <recommendedName>
        <fullName evidence="7">Cytochrome c oxidase subunit 8, mitochondrial</fullName>
    </recommendedName>
    <alternativeName>
        <fullName evidence="7">Cytochrome c oxidase polypeptide VIII</fullName>
    </alternativeName>
</protein>
<proteinExistence type="inferred from homology"/>
<dbReference type="Proteomes" id="UP001182556">
    <property type="component" value="Unassembled WGS sequence"/>
</dbReference>
<keyword evidence="9" id="KW-1185">Reference proteome</keyword>
<name>A0AAD9FTK2_PAPLA</name>
<dbReference type="GO" id="GO:0006123">
    <property type="term" value="P:mitochondrial electron transport, cytochrome c to oxygen"/>
    <property type="evidence" value="ECO:0007669"/>
    <property type="project" value="UniProtKB-UniRule"/>
</dbReference>
<reference evidence="8" key="1">
    <citation type="submission" date="2023-02" db="EMBL/GenBank/DDBJ databases">
        <title>Identification and recombinant expression of a fungal hydrolase from Papiliotrema laurentii that hydrolyzes apple cutin and clears colloidal polyester polyurethane.</title>
        <authorList>
            <consortium name="DOE Joint Genome Institute"/>
            <person name="Roman V.A."/>
            <person name="Bojanowski C."/>
            <person name="Crable B.R."/>
            <person name="Wagner D.N."/>
            <person name="Hung C.S."/>
            <person name="Nadeau L.J."/>
            <person name="Schratz L."/>
            <person name="Haridas S."/>
            <person name="Pangilinan J."/>
            <person name="Lipzen A."/>
            <person name="Na H."/>
            <person name="Yan M."/>
            <person name="Ng V."/>
            <person name="Grigoriev I.V."/>
            <person name="Spatafora J.W."/>
            <person name="Barlow D."/>
            <person name="Biffinger J."/>
            <person name="Kelley-Loughnane N."/>
            <person name="Varaljay V.A."/>
            <person name="Crookes-Goodson W.J."/>
        </authorList>
    </citation>
    <scope>NUCLEOTIDE SEQUENCE</scope>
    <source>
        <strain evidence="8">5307AH</strain>
    </source>
</reference>
<comment type="subunit">
    <text evidence="7">Component of the cytochrome c oxidase (complex IV, CIV), a multisubunit enzyme composed of a catalytic core of 3 subunits and several supernumerary subunits. The complex exists as a monomer or a dimer and forms supercomplexes (SCs) in the inner mitochondrial membrane with ubiquinol-cytochrome c oxidoreductase (cytochrome b-c1 complex, complex III, CIII).</text>
</comment>
<sequence>MSILARSTLRVAQAAGRQQVRFASGHAEVNTIGHTLPTSVQNKPWLAAKIAIFGILGFGTPFYAVHFHLKKAGGA</sequence>
<accession>A0AAD9FTK2</accession>
<dbReference type="GO" id="GO:0005743">
    <property type="term" value="C:mitochondrial inner membrane"/>
    <property type="evidence" value="ECO:0007669"/>
    <property type="project" value="UniProtKB-SubCell"/>
</dbReference>
<dbReference type="Pfam" id="PF02935">
    <property type="entry name" value="COX7C"/>
    <property type="match status" value="1"/>
</dbReference>
<keyword evidence="5 7" id="KW-0496">Mitochondrion</keyword>
<comment type="pathway">
    <text evidence="2 7">Energy metabolism; oxidative phosphorylation.</text>
</comment>
<dbReference type="Gene3D" id="4.10.49.10">
    <property type="entry name" value="Cytochrome c oxidase subunit VIIc"/>
    <property type="match status" value="1"/>
</dbReference>
<evidence type="ECO:0000256" key="4">
    <source>
        <dbReference type="ARBA" id="ARBA00022792"/>
    </source>
</evidence>